<dbReference type="PaxDb" id="67767-A0A0J7KCY6"/>
<evidence type="ECO:0000256" key="1">
    <source>
        <dbReference type="SAM" id="MobiDB-lite"/>
    </source>
</evidence>
<dbReference type="OrthoDB" id="7699837at2759"/>
<dbReference type="Proteomes" id="UP000036403">
    <property type="component" value="Unassembled WGS sequence"/>
</dbReference>
<gene>
    <name evidence="2" type="ORF">RF55_12207</name>
</gene>
<evidence type="ECO:0000313" key="3">
    <source>
        <dbReference type="Proteomes" id="UP000036403"/>
    </source>
</evidence>
<dbReference type="STRING" id="67767.A0A0J7KCY6"/>
<evidence type="ECO:0000313" key="2">
    <source>
        <dbReference type="EMBL" id="KMQ88328.1"/>
    </source>
</evidence>
<accession>A0A0J7KCY6</accession>
<sequence>MTSNPGRTVMIYDIPGIVAKALPLAVTHQNIVSGFECTGISPFNPDIFQEYKYLPSNVTDRENPSTSTDPEEANLNAAELDAADSDTVEFDAADQNGNEFDFTAFSMSRRGDTRNLSATLKSIRVFPKAASRQQTCKGRKQEREPFLMTRLK</sequence>
<feature type="region of interest" description="Disordered" evidence="1">
    <location>
        <begin position="131"/>
        <end position="152"/>
    </location>
</feature>
<protein>
    <submittedName>
        <fullName evidence="2">Kinesin family member 21a</fullName>
    </submittedName>
</protein>
<keyword evidence="3" id="KW-1185">Reference proteome</keyword>
<name>A0A0J7KCY6_LASNI</name>
<proteinExistence type="predicted"/>
<reference evidence="2 3" key="1">
    <citation type="submission" date="2015-04" db="EMBL/GenBank/DDBJ databases">
        <title>Lasius niger genome sequencing.</title>
        <authorList>
            <person name="Konorov E.A."/>
            <person name="Nikitin M.A."/>
            <person name="Kirill M.V."/>
            <person name="Chang P."/>
        </authorList>
    </citation>
    <scope>NUCLEOTIDE SEQUENCE [LARGE SCALE GENOMIC DNA]</scope>
    <source>
        <tissue evidence="2">Whole</tissue>
    </source>
</reference>
<dbReference type="EMBL" id="LBMM01009175">
    <property type="protein sequence ID" value="KMQ88328.1"/>
    <property type="molecule type" value="Genomic_DNA"/>
</dbReference>
<comment type="caution">
    <text evidence="2">The sequence shown here is derived from an EMBL/GenBank/DDBJ whole genome shotgun (WGS) entry which is preliminary data.</text>
</comment>
<dbReference type="AlphaFoldDB" id="A0A0J7KCY6"/>
<organism evidence="2 3">
    <name type="scientific">Lasius niger</name>
    <name type="common">Black garden ant</name>
    <dbReference type="NCBI Taxonomy" id="67767"/>
    <lineage>
        <taxon>Eukaryota</taxon>
        <taxon>Metazoa</taxon>
        <taxon>Ecdysozoa</taxon>
        <taxon>Arthropoda</taxon>
        <taxon>Hexapoda</taxon>
        <taxon>Insecta</taxon>
        <taxon>Pterygota</taxon>
        <taxon>Neoptera</taxon>
        <taxon>Endopterygota</taxon>
        <taxon>Hymenoptera</taxon>
        <taxon>Apocrita</taxon>
        <taxon>Aculeata</taxon>
        <taxon>Formicoidea</taxon>
        <taxon>Formicidae</taxon>
        <taxon>Formicinae</taxon>
        <taxon>Lasius</taxon>
        <taxon>Lasius</taxon>
    </lineage>
</organism>